<feature type="compositionally biased region" description="Basic and acidic residues" evidence="1">
    <location>
        <begin position="56"/>
        <end position="85"/>
    </location>
</feature>
<feature type="region of interest" description="Disordered" evidence="1">
    <location>
        <begin position="52"/>
        <end position="139"/>
    </location>
</feature>
<sequence length="188" mass="22077">MENLWHHRKVADTASKACMICYKPSSSVLIMPDNKDFFYICPSHLKDRNFAVPTEDELKAAEERKKKEEMDKEIEKIKAEYEEKLRKKKEKKDKKKGKDEKEEKKDEGKSEEELEKEKQDKINAVSKQESKTDDGPRIFRLQKHFYNMRLEKMRTAELAKRNRERLRNPATFPSVPTGQLGSPPAPPP</sequence>
<feature type="compositionally biased region" description="Basic and acidic residues" evidence="1">
    <location>
        <begin position="128"/>
        <end position="137"/>
    </location>
</feature>
<evidence type="ECO:0000256" key="1">
    <source>
        <dbReference type="SAM" id="MobiDB-lite"/>
    </source>
</evidence>
<proteinExistence type="predicted"/>
<name>A0A9P4J568_9PEZI</name>
<dbReference type="Pfam" id="PF08432">
    <property type="entry name" value="Vfa1"/>
    <property type="match status" value="1"/>
</dbReference>
<dbReference type="Proteomes" id="UP000799439">
    <property type="component" value="Unassembled WGS sequence"/>
</dbReference>
<comment type="caution">
    <text evidence="2">The sequence shown here is derived from an EMBL/GenBank/DDBJ whole genome shotgun (WGS) entry which is preliminary data.</text>
</comment>
<dbReference type="GO" id="GO:0007034">
    <property type="term" value="P:vacuolar transport"/>
    <property type="evidence" value="ECO:0007669"/>
    <property type="project" value="TreeGrafter"/>
</dbReference>
<feature type="compositionally biased region" description="Basic residues" evidence="1">
    <location>
        <begin position="86"/>
        <end position="95"/>
    </location>
</feature>
<dbReference type="PANTHER" id="PTHR28218:SF1">
    <property type="entry name" value="VPS4-ASSOCIATED PROTEIN 1"/>
    <property type="match status" value="1"/>
</dbReference>
<protein>
    <submittedName>
        <fullName evidence="2">DUF1742-domain-containing protein</fullName>
    </submittedName>
</protein>
<reference evidence="2" key="1">
    <citation type="journal article" date="2020" name="Stud. Mycol.">
        <title>101 Dothideomycetes genomes: a test case for predicting lifestyles and emergence of pathogens.</title>
        <authorList>
            <person name="Haridas S."/>
            <person name="Albert R."/>
            <person name="Binder M."/>
            <person name="Bloem J."/>
            <person name="Labutti K."/>
            <person name="Salamov A."/>
            <person name="Andreopoulos B."/>
            <person name="Baker S."/>
            <person name="Barry K."/>
            <person name="Bills G."/>
            <person name="Bluhm B."/>
            <person name="Cannon C."/>
            <person name="Castanera R."/>
            <person name="Culley D."/>
            <person name="Daum C."/>
            <person name="Ezra D."/>
            <person name="Gonzalez J."/>
            <person name="Henrissat B."/>
            <person name="Kuo A."/>
            <person name="Liang C."/>
            <person name="Lipzen A."/>
            <person name="Lutzoni F."/>
            <person name="Magnuson J."/>
            <person name="Mondo S."/>
            <person name="Nolan M."/>
            <person name="Ohm R."/>
            <person name="Pangilinan J."/>
            <person name="Park H.-J."/>
            <person name="Ramirez L."/>
            <person name="Alfaro M."/>
            <person name="Sun H."/>
            <person name="Tritt A."/>
            <person name="Yoshinaga Y."/>
            <person name="Zwiers L.-H."/>
            <person name="Turgeon B."/>
            <person name="Goodwin S."/>
            <person name="Spatafora J."/>
            <person name="Crous P."/>
            <person name="Grigoriev I."/>
        </authorList>
    </citation>
    <scope>NUCLEOTIDE SEQUENCE</scope>
    <source>
        <strain evidence="2">CBS 260.36</strain>
    </source>
</reference>
<dbReference type="EMBL" id="ML996082">
    <property type="protein sequence ID" value="KAF2155632.1"/>
    <property type="molecule type" value="Genomic_DNA"/>
</dbReference>
<dbReference type="InterPro" id="IPR013640">
    <property type="entry name" value="Vfa1"/>
</dbReference>
<accession>A0A9P4J568</accession>
<keyword evidence="3" id="KW-1185">Reference proteome</keyword>
<feature type="compositionally biased region" description="Basic and acidic residues" evidence="1">
    <location>
        <begin position="156"/>
        <end position="167"/>
    </location>
</feature>
<dbReference type="OrthoDB" id="2158714at2759"/>
<feature type="region of interest" description="Disordered" evidence="1">
    <location>
        <begin position="156"/>
        <end position="188"/>
    </location>
</feature>
<dbReference type="GO" id="GO:0005768">
    <property type="term" value="C:endosome"/>
    <property type="evidence" value="ECO:0007669"/>
    <property type="project" value="TreeGrafter"/>
</dbReference>
<evidence type="ECO:0000313" key="2">
    <source>
        <dbReference type="EMBL" id="KAF2155632.1"/>
    </source>
</evidence>
<organism evidence="2 3">
    <name type="scientific">Myriangium duriaei CBS 260.36</name>
    <dbReference type="NCBI Taxonomy" id="1168546"/>
    <lineage>
        <taxon>Eukaryota</taxon>
        <taxon>Fungi</taxon>
        <taxon>Dikarya</taxon>
        <taxon>Ascomycota</taxon>
        <taxon>Pezizomycotina</taxon>
        <taxon>Dothideomycetes</taxon>
        <taxon>Dothideomycetidae</taxon>
        <taxon>Myriangiales</taxon>
        <taxon>Myriangiaceae</taxon>
        <taxon>Myriangium</taxon>
    </lineage>
</organism>
<evidence type="ECO:0000313" key="3">
    <source>
        <dbReference type="Proteomes" id="UP000799439"/>
    </source>
</evidence>
<feature type="compositionally biased region" description="Basic and acidic residues" evidence="1">
    <location>
        <begin position="96"/>
        <end position="108"/>
    </location>
</feature>
<dbReference type="PANTHER" id="PTHR28218">
    <property type="entry name" value="VPS4-ASSOCIATED PROTEIN 1"/>
    <property type="match status" value="1"/>
</dbReference>
<gene>
    <name evidence="2" type="ORF">K461DRAFT_78330</name>
</gene>
<dbReference type="AlphaFoldDB" id="A0A9P4J568"/>